<dbReference type="Proteomes" id="UP000721236">
    <property type="component" value="Unassembled WGS sequence"/>
</dbReference>
<sequence length="144" mass="15231">MLHRKPLRRLHVPLRDAALPRVAIVSMYVGAAGELAEAAAQAGMDGIVVEATASGHVNAAMYDAIGAVLDGGLPVVVSTRIPSGGTRIGYSFPGSSHRLVEKGAVLSDDLSPWKARILLMLALQHGWRSREALHALYSDETVLA</sequence>
<dbReference type="InterPro" id="IPR027473">
    <property type="entry name" value="L-asparaginase_C"/>
</dbReference>
<evidence type="ECO:0000313" key="3">
    <source>
        <dbReference type="Proteomes" id="UP000721236"/>
    </source>
</evidence>
<dbReference type="PIRSF" id="PIRSF500176">
    <property type="entry name" value="L_ASNase"/>
    <property type="match status" value="1"/>
</dbReference>
<dbReference type="Gene3D" id="3.40.50.40">
    <property type="match status" value="1"/>
</dbReference>
<protein>
    <submittedName>
        <fullName evidence="2">L-asparaginase</fullName>
        <ecNumber evidence="2">3.5.1.1</ecNumber>
    </submittedName>
</protein>
<dbReference type="PIRSF" id="PIRSF001220">
    <property type="entry name" value="L-ASNase_gatD"/>
    <property type="match status" value="1"/>
</dbReference>
<keyword evidence="2" id="KW-0378">Hydrolase</keyword>
<dbReference type="PANTHER" id="PTHR11707">
    <property type="entry name" value="L-ASPARAGINASE"/>
    <property type="match status" value="1"/>
</dbReference>
<evidence type="ECO:0000259" key="1">
    <source>
        <dbReference type="Pfam" id="PF17763"/>
    </source>
</evidence>
<dbReference type="PROSITE" id="PS51732">
    <property type="entry name" value="ASN_GLN_ASE_3"/>
    <property type="match status" value="1"/>
</dbReference>
<keyword evidence="3" id="KW-1185">Reference proteome</keyword>
<name>A0ABM8WH71_9BURK</name>
<dbReference type="GO" id="GO:0004067">
    <property type="term" value="F:asparaginase activity"/>
    <property type="evidence" value="ECO:0007669"/>
    <property type="project" value="UniProtKB-EC"/>
</dbReference>
<dbReference type="InterPro" id="IPR040919">
    <property type="entry name" value="Asparaginase_C"/>
</dbReference>
<dbReference type="InterPro" id="IPR006034">
    <property type="entry name" value="Asparaginase/glutaminase-like"/>
</dbReference>
<gene>
    <name evidence="2" type="primary">ansA_1</name>
    <name evidence="2" type="ORF">LMG21510_00524</name>
</gene>
<feature type="domain" description="Asparaginase/glutaminase C-terminal" evidence="1">
    <location>
        <begin position="21"/>
        <end position="131"/>
    </location>
</feature>
<comment type="caution">
    <text evidence="2">The sequence shown here is derived from an EMBL/GenBank/DDBJ whole genome shotgun (WGS) entry which is preliminary data.</text>
</comment>
<dbReference type="SUPFAM" id="SSF53774">
    <property type="entry name" value="Glutaminase/Asparaginase"/>
    <property type="match status" value="1"/>
</dbReference>
<organism evidence="2 3">
    <name type="scientific">Cupriavidus respiraculi</name>
    <dbReference type="NCBI Taxonomy" id="195930"/>
    <lineage>
        <taxon>Bacteria</taxon>
        <taxon>Pseudomonadati</taxon>
        <taxon>Pseudomonadota</taxon>
        <taxon>Betaproteobacteria</taxon>
        <taxon>Burkholderiales</taxon>
        <taxon>Burkholderiaceae</taxon>
        <taxon>Cupriavidus</taxon>
    </lineage>
</organism>
<dbReference type="InterPro" id="IPR036152">
    <property type="entry name" value="Asp/glu_Ase-like_sf"/>
</dbReference>
<dbReference type="RefSeq" id="WP_224039436.1">
    <property type="nucleotide sequence ID" value="NZ_CAJZAH010000001.1"/>
</dbReference>
<dbReference type="EMBL" id="CAJZAH010000001">
    <property type="protein sequence ID" value="CAG9166746.1"/>
    <property type="molecule type" value="Genomic_DNA"/>
</dbReference>
<proteinExistence type="predicted"/>
<reference evidence="2 3" key="1">
    <citation type="submission" date="2021-08" db="EMBL/GenBank/DDBJ databases">
        <authorList>
            <person name="Peeters C."/>
        </authorList>
    </citation>
    <scope>NUCLEOTIDE SEQUENCE [LARGE SCALE GENOMIC DNA]</scope>
    <source>
        <strain evidence="2 3">LMG 21510</strain>
    </source>
</reference>
<accession>A0ABM8WH71</accession>
<dbReference type="Pfam" id="PF17763">
    <property type="entry name" value="Asparaginase_C"/>
    <property type="match status" value="1"/>
</dbReference>
<evidence type="ECO:0000313" key="2">
    <source>
        <dbReference type="EMBL" id="CAG9166746.1"/>
    </source>
</evidence>
<dbReference type="PANTHER" id="PTHR11707:SF28">
    <property type="entry name" value="60 KDA LYSOPHOSPHOLIPASE"/>
    <property type="match status" value="1"/>
</dbReference>
<dbReference type="EC" id="3.5.1.1" evidence="2"/>